<evidence type="ECO:0000313" key="2">
    <source>
        <dbReference type="Proteomes" id="UP000183832"/>
    </source>
</evidence>
<protein>
    <submittedName>
        <fullName evidence="1">CLUMA_CG018430, isoform A</fullName>
    </submittedName>
</protein>
<reference evidence="1 2" key="1">
    <citation type="submission" date="2015-04" db="EMBL/GenBank/DDBJ databases">
        <authorList>
            <person name="Syromyatnikov M.Y."/>
            <person name="Popov V.N."/>
        </authorList>
    </citation>
    <scope>NUCLEOTIDE SEQUENCE [LARGE SCALE GENOMIC DNA]</scope>
</reference>
<accession>A0A1J1J106</accession>
<dbReference type="Proteomes" id="UP000183832">
    <property type="component" value="Unassembled WGS sequence"/>
</dbReference>
<gene>
    <name evidence="1" type="ORF">CLUMA_CG018430</name>
</gene>
<keyword evidence="2" id="KW-1185">Reference proteome</keyword>
<name>A0A1J1J106_9DIPT</name>
<proteinExistence type="predicted"/>
<evidence type="ECO:0000313" key="1">
    <source>
        <dbReference type="EMBL" id="CRL05626.1"/>
    </source>
</evidence>
<dbReference type="EMBL" id="CVRI01000064">
    <property type="protein sequence ID" value="CRL05626.1"/>
    <property type="molecule type" value="Genomic_DNA"/>
</dbReference>
<sequence length="67" mass="7974">MMKAPAFIRKRKGLNEKDGDGYCKCLHWTKQTKRVQMLENEDKLCECLYDGLEKCFSINFPSFEPFY</sequence>
<organism evidence="1 2">
    <name type="scientific">Clunio marinus</name>
    <dbReference type="NCBI Taxonomy" id="568069"/>
    <lineage>
        <taxon>Eukaryota</taxon>
        <taxon>Metazoa</taxon>
        <taxon>Ecdysozoa</taxon>
        <taxon>Arthropoda</taxon>
        <taxon>Hexapoda</taxon>
        <taxon>Insecta</taxon>
        <taxon>Pterygota</taxon>
        <taxon>Neoptera</taxon>
        <taxon>Endopterygota</taxon>
        <taxon>Diptera</taxon>
        <taxon>Nematocera</taxon>
        <taxon>Chironomoidea</taxon>
        <taxon>Chironomidae</taxon>
        <taxon>Clunio</taxon>
    </lineage>
</organism>
<dbReference type="AlphaFoldDB" id="A0A1J1J106"/>